<accession>A0A915BHW9</accession>
<evidence type="ECO:0000313" key="3">
    <source>
        <dbReference type="WBParaSite" id="PgR041_g030_t03"/>
    </source>
</evidence>
<dbReference type="AlphaFoldDB" id="A0A915BHW9"/>
<feature type="region of interest" description="Disordered" evidence="1">
    <location>
        <begin position="1"/>
        <end position="53"/>
    </location>
</feature>
<organism evidence="2 3">
    <name type="scientific">Parascaris univalens</name>
    <name type="common">Nematode worm</name>
    <dbReference type="NCBI Taxonomy" id="6257"/>
    <lineage>
        <taxon>Eukaryota</taxon>
        <taxon>Metazoa</taxon>
        <taxon>Ecdysozoa</taxon>
        <taxon>Nematoda</taxon>
        <taxon>Chromadorea</taxon>
        <taxon>Rhabditida</taxon>
        <taxon>Spirurina</taxon>
        <taxon>Ascaridomorpha</taxon>
        <taxon>Ascaridoidea</taxon>
        <taxon>Ascarididae</taxon>
        <taxon>Parascaris</taxon>
    </lineage>
</organism>
<evidence type="ECO:0000256" key="1">
    <source>
        <dbReference type="SAM" id="MobiDB-lite"/>
    </source>
</evidence>
<proteinExistence type="predicted"/>
<feature type="compositionally biased region" description="Basic and acidic residues" evidence="1">
    <location>
        <begin position="1"/>
        <end position="23"/>
    </location>
</feature>
<evidence type="ECO:0000313" key="2">
    <source>
        <dbReference type="Proteomes" id="UP000887569"/>
    </source>
</evidence>
<dbReference type="WBParaSite" id="PgR041_g030_t03">
    <property type="protein sequence ID" value="PgR041_g030_t03"/>
    <property type="gene ID" value="PgR041_g030"/>
</dbReference>
<reference evidence="3" key="1">
    <citation type="submission" date="2022-11" db="UniProtKB">
        <authorList>
            <consortium name="WormBaseParasite"/>
        </authorList>
    </citation>
    <scope>IDENTIFICATION</scope>
</reference>
<keyword evidence="2" id="KW-1185">Reference proteome</keyword>
<name>A0A915BHW9_PARUN</name>
<sequence length="99" mass="10943">KARAEGVKQAEEKRKAEEDEKVAAKKKASVSATRDEQSLRSEREEAKDGRGASAAEIDENLRGVIVERAQCGNPCVPHHRLLNRHEKAVDQPLSRTSSL</sequence>
<dbReference type="Proteomes" id="UP000887569">
    <property type="component" value="Unplaced"/>
</dbReference>
<feature type="compositionally biased region" description="Basic and acidic residues" evidence="1">
    <location>
        <begin position="33"/>
        <end position="50"/>
    </location>
</feature>
<protein>
    <submittedName>
        <fullName evidence="3">Twitchin</fullName>
    </submittedName>
</protein>